<name>A0ABY6EJK8_9ACTN</name>
<organism evidence="2 3">
    <name type="scientific">Streptomyces cynarae</name>
    <dbReference type="NCBI Taxonomy" id="2981134"/>
    <lineage>
        <taxon>Bacteria</taxon>
        <taxon>Bacillati</taxon>
        <taxon>Actinomycetota</taxon>
        <taxon>Actinomycetes</taxon>
        <taxon>Kitasatosporales</taxon>
        <taxon>Streptomycetaceae</taxon>
        <taxon>Streptomyces</taxon>
    </lineage>
</organism>
<evidence type="ECO:0000256" key="1">
    <source>
        <dbReference type="SAM" id="Phobius"/>
    </source>
</evidence>
<keyword evidence="1" id="KW-0812">Transmembrane</keyword>
<keyword evidence="3" id="KW-1185">Reference proteome</keyword>
<gene>
    <name evidence="2" type="ORF">N8I84_41280</name>
</gene>
<reference evidence="2" key="1">
    <citation type="submission" date="2022-10" db="EMBL/GenBank/DDBJ databases">
        <authorList>
            <person name="Mo P."/>
        </authorList>
    </citation>
    <scope>NUCLEOTIDE SEQUENCE</scope>
    <source>
        <strain evidence="2">HUAS 13-4</strain>
        <plasmid evidence="2">punmamed2</plasmid>
    </source>
</reference>
<evidence type="ECO:0000313" key="2">
    <source>
        <dbReference type="EMBL" id="UXY24883.1"/>
    </source>
</evidence>
<feature type="transmembrane region" description="Helical" evidence="1">
    <location>
        <begin position="6"/>
        <end position="29"/>
    </location>
</feature>
<keyword evidence="2" id="KW-0614">Plasmid</keyword>
<dbReference type="RefSeq" id="WP_263235103.1">
    <property type="nucleotide sequence ID" value="NZ_CP106794.1"/>
</dbReference>
<accession>A0ABY6EJK8</accession>
<evidence type="ECO:0008006" key="4">
    <source>
        <dbReference type="Google" id="ProtNLM"/>
    </source>
</evidence>
<protein>
    <recommendedName>
        <fullName evidence="4">DUF2964 family protein</fullName>
    </recommendedName>
</protein>
<proteinExistence type="predicted"/>
<dbReference type="Proteomes" id="UP001061298">
    <property type="component" value="Plasmid punmamed2"/>
</dbReference>
<feature type="transmembrane region" description="Helical" evidence="1">
    <location>
        <begin position="36"/>
        <end position="59"/>
    </location>
</feature>
<sequence>MSIKIMGVTVVLLMATVSAMVSGIVVFALGATVRSAVGTGGAAFLGIAALGMGVLTYLLPGTPPQG</sequence>
<keyword evidence="1" id="KW-0472">Membrane</keyword>
<dbReference type="EMBL" id="CP106794">
    <property type="protein sequence ID" value="UXY24883.1"/>
    <property type="molecule type" value="Genomic_DNA"/>
</dbReference>
<keyword evidence="1" id="KW-1133">Transmembrane helix</keyword>
<geneLocation type="plasmid" evidence="2 3">
    <name>punmamed2</name>
</geneLocation>
<evidence type="ECO:0000313" key="3">
    <source>
        <dbReference type="Proteomes" id="UP001061298"/>
    </source>
</evidence>